<feature type="transmembrane region" description="Helical" evidence="1">
    <location>
        <begin position="24"/>
        <end position="57"/>
    </location>
</feature>
<accession>A0A6J6GBJ0</accession>
<dbReference type="InterPro" id="IPR025508">
    <property type="entry name" value="DUF4395"/>
</dbReference>
<dbReference type="EMBL" id="CAEZUD010000080">
    <property type="protein sequence ID" value="CAB4598606.1"/>
    <property type="molecule type" value="Genomic_DNA"/>
</dbReference>
<evidence type="ECO:0000313" key="3">
    <source>
        <dbReference type="EMBL" id="CAB4598606.1"/>
    </source>
</evidence>
<dbReference type="Pfam" id="PF14340">
    <property type="entry name" value="DUF4395"/>
    <property type="match status" value="1"/>
</dbReference>
<keyword evidence="1" id="KW-1133">Transmembrane helix</keyword>
<keyword evidence="1" id="KW-0472">Membrane</keyword>
<sequence length="155" mass="16654">MTTTRNQSVVSSSETLIDARGPRFGAVLTTVVLALALVTHSAVLIALQLIVFAIGAFNSPTKSPYAFLYKKFVKPRLRGDVPVEDVRPPKFAQLVGFLFTVVAIAGSIFGSQGLFTVAVALCLAASFLNAAFNFCLGCQIYLLFTRLTHRSRPAA</sequence>
<name>A0A6J6GBJ0_9ZZZZ</name>
<evidence type="ECO:0000259" key="2">
    <source>
        <dbReference type="Pfam" id="PF14340"/>
    </source>
</evidence>
<protein>
    <submittedName>
        <fullName evidence="3">Unannotated protein</fullName>
    </submittedName>
</protein>
<evidence type="ECO:0000256" key="1">
    <source>
        <dbReference type="SAM" id="Phobius"/>
    </source>
</evidence>
<proteinExistence type="predicted"/>
<feature type="transmembrane region" description="Helical" evidence="1">
    <location>
        <begin position="115"/>
        <end position="144"/>
    </location>
</feature>
<feature type="domain" description="DUF4395" evidence="2">
    <location>
        <begin position="17"/>
        <end position="146"/>
    </location>
</feature>
<keyword evidence="1" id="KW-0812">Transmembrane</keyword>
<dbReference type="AlphaFoldDB" id="A0A6J6GBJ0"/>
<reference evidence="3" key="1">
    <citation type="submission" date="2020-05" db="EMBL/GenBank/DDBJ databases">
        <authorList>
            <person name="Chiriac C."/>
            <person name="Salcher M."/>
            <person name="Ghai R."/>
            <person name="Kavagutti S V."/>
        </authorList>
    </citation>
    <scope>NUCLEOTIDE SEQUENCE</scope>
</reference>
<gene>
    <name evidence="3" type="ORF">UFOPK1778_01119</name>
</gene>
<feature type="transmembrane region" description="Helical" evidence="1">
    <location>
        <begin position="91"/>
        <end position="109"/>
    </location>
</feature>
<organism evidence="3">
    <name type="scientific">freshwater metagenome</name>
    <dbReference type="NCBI Taxonomy" id="449393"/>
    <lineage>
        <taxon>unclassified sequences</taxon>
        <taxon>metagenomes</taxon>
        <taxon>ecological metagenomes</taxon>
    </lineage>
</organism>